<protein>
    <submittedName>
        <fullName evidence="1">Uncharacterized protein</fullName>
    </submittedName>
</protein>
<dbReference type="RefSeq" id="WP_137698528.1">
    <property type="nucleotide sequence ID" value="NZ_CP061336.1"/>
</dbReference>
<organism evidence="1 2">
    <name type="scientific">Ruminiclostridium herbifermentans</name>
    <dbReference type="NCBI Taxonomy" id="2488810"/>
    <lineage>
        <taxon>Bacteria</taxon>
        <taxon>Bacillati</taxon>
        <taxon>Bacillota</taxon>
        <taxon>Clostridia</taxon>
        <taxon>Eubacteriales</taxon>
        <taxon>Oscillospiraceae</taxon>
        <taxon>Ruminiclostridium</taxon>
    </lineage>
</organism>
<gene>
    <name evidence="1" type="ORF">EHE19_006235</name>
</gene>
<dbReference type="OrthoDB" id="2056729at2"/>
<evidence type="ECO:0000313" key="1">
    <source>
        <dbReference type="EMBL" id="QNU68037.1"/>
    </source>
</evidence>
<evidence type="ECO:0000313" key="2">
    <source>
        <dbReference type="Proteomes" id="UP000306409"/>
    </source>
</evidence>
<dbReference type="KEGG" id="rher:EHE19_006235"/>
<sequence>MPYDGMGNYIESKADNTSDVIGFGDVGGIGQLIYHTFRFRDYEFEEGAGESWDLKPIVYKGMEPDLDKSNGFSGKELFREVYNLGRKINEFSEEKPYVDLIIEFCKDVAHPYYIDTVYSLMTDKQFDIADDGEMLERESLFSLSTFMHDLERFYTATQFYFALKKVCAGDGDDTFDLAQEGKFFEGLPFFEKYKHEENFQEYKLEKGEITPQQLLHEMIAEQKKTKHREQKEVTWFAREPFDYYEELREQLMDMIPDFHMRLKINPRNNQVVFAADVHSVFDICWYTLARMLVDFGPPEEGGRIRELNEGAIITCLHCAEAFIRDNNRQLYCKKVECQRAHNAARQRKYRANKKLAETKAKNKK</sequence>
<dbReference type="EMBL" id="CP061336">
    <property type="protein sequence ID" value="QNU68037.1"/>
    <property type="molecule type" value="Genomic_DNA"/>
</dbReference>
<dbReference type="AlphaFoldDB" id="A0A4U7JF89"/>
<dbReference type="Proteomes" id="UP000306409">
    <property type="component" value="Chromosome"/>
</dbReference>
<keyword evidence="2" id="KW-1185">Reference proteome</keyword>
<proteinExistence type="predicted"/>
<name>A0A4U7JF89_9FIRM</name>
<reference evidence="1 2" key="1">
    <citation type="submission" date="2020-09" db="EMBL/GenBank/DDBJ databases">
        <title>Characterization and genome sequencing of Ruminiclostridium sp. nov. MA18.</title>
        <authorList>
            <person name="Rettenmaier R."/>
            <person name="Kowollik M.-L."/>
            <person name="Liebl W."/>
            <person name="Zverlov V."/>
        </authorList>
    </citation>
    <scope>NUCLEOTIDE SEQUENCE [LARGE SCALE GENOMIC DNA]</scope>
    <source>
        <strain evidence="1 2">MA18</strain>
    </source>
</reference>
<accession>A0A4U7JF89</accession>